<dbReference type="RefSeq" id="WP_021776188.1">
    <property type="nucleotide sequence ID" value="NZ_AWXE01000001.1"/>
</dbReference>
<proteinExistence type="predicted"/>
<dbReference type="InterPro" id="IPR015943">
    <property type="entry name" value="WD40/YVTN_repeat-like_dom_sf"/>
</dbReference>
<dbReference type="STRING" id="1397666.RS24_00087"/>
<gene>
    <name evidence="1" type="ORF">RS24_00087</name>
</gene>
<dbReference type="eggNOG" id="COG1520">
    <property type="taxonomic scope" value="Bacteria"/>
</dbReference>
<evidence type="ECO:0000313" key="1">
    <source>
        <dbReference type="EMBL" id="ERL47169.1"/>
    </source>
</evidence>
<dbReference type="Gene3D" id="2.130.10.10">
    <property type="entry name" value="YVTN repeat-like/Quinoprotein amine dehydrogenase"/>
    <property type="match status" value="1"/>
</dbReference>
<dbReference type="AlphaFoldDB" id="U2WC88"/>
<dbReference type="EMBL" id="AWXE01000001">
    <property type="protein sequence ID" value="ERL47169.1"/>
    <property type="molecule type" value="Genomic_DNA"/>
</dbReference>
<name>U2WC88_9PROT</name>
<keyword evidence="2" id="KW-1185">Reference proteome</keyword>
<dbReference type="Proteomes" id="UP000016762">
    <property type="component" value="Unassembled WGS sequence"/>
</dbReference>
<sequence>MTFKKTILIILAGLLVLIAGLAITITLLMPPGKTPVPGKQWPALSLAPDLPEALRGADVGMLLAPKNTELADGVNALPHGDPSQQDATAINGPMDVTRRLKPNEIVYQFLGPGYFGAYTSSLYPDGRRVIWANGVNGIYKLDSETYEILAHMPSDKFEKYNEAWAEKITASLDRDNSVWNLPTAMRAVSPLMDISGVYCVVGKNGWIYIANKDGSIRAYGDAVEGDAASEIVEKAIFRLPENAAGPTVGMNMTYDGWIVYPTENGYLVAISSDLTQYHMTQLTYADEENTESLGVGYGWVRNSIAIDDEGGIYVVSRNHMHKVIWTGEGFSKEAKDGAWVAEYRSGKGGGSGATPALMGFGDEDRLIALTDGDELMNVTLMWRDEVPEDWEKLPGAPSRRIAGLAPVTMGPLNLKKIQTEQTVIVAGYGVLVVNNQPRNVPSFMPKDGGVNGLFIGPLGGNPDIQPYGVQKFQWDPETRKLYSAWVNAEVSSPNGVPWVSLGTRQVYFIGARNKEWTLEALNWDTGDETFHYIIGGQKFNSEFSGPTIDEKGRIFYGTMWGRALLKPIKADKNFNTQ</sequence>
<comment type="caution">
    <text evidence="1">The sequence shown here is derived from an EMBL/GenBank/DDBJ whole genome shotgun (WGS) entry which is preliminary data.</text>
</comment>
<organism evidence="1 2">
    <name type="scientific">Candidatus Micropelagius thuwalensis</name>
    <dbReference type="NCBI Taxonomy" id="1397666"/>
    <lineage>
        <taxon>Bacteria</taxon>
        <taxon>Pseudomonadati</taxon>
        <taxon>Pseudomonadota</taxon>
        <taxon>Alphaproteobacteria</taxon>
        <taxon>PS1 clade</taxon>
        <taxon>Candidatus Micropelagius</taxon>
    </lineage>
</organism>
<protein>
    <submittedName>
        <fullName evidence="1">Domain containing protein</fullName>
    </submittedName>
</protein>
<evidence type="ECO:0000313" key="2">
    <source>
        <dbReference type="Proteomes" id="UP000016762"/>
    </source>
</evidence>
<reference evidence="1 2" key="1">
    <citation type="journal article" date="2014" name="FEMS Microbiol. Ecol.">
        <title>Genomic differentiation among two strains of the PS1 clade isolated from geographically separated marine habitats.</title>
        <authorList>
            <person name="Jimenez-Infante F."/>
            <person name="Ngugi D.K."/>
            <person name="Alam I."/>
            <person name="Rashid M."/>
            <person name="Baalawi W."/>
            <person name="Kamau A.A."/>
            <person name="Bajic V.B."/>
            <person name="Stingl U."/>
        </authorList>
    </citation>
    <scope>NUCLEOTIDE SEQUENCE [LARGE SCALE GENOMIC DNA]</scope>
    <source>
        <strain evidence="1 2">RS24</strain>
    </source>
</reference>
<dbReference type="OrthoDB" id="4495524at2"/>
<dbReference type="SUPFAM" id="SSF69304">
    <property type="entry name" value="Tricorn protease N-terminal domain"/>
    <property type="match status" value="1"/>
</dbReference>
<accession>U2WC88</accession>